<dbReference type="EMBL" id="AMQN01012245">
    <property type="status" value="NOT_ANNOTATED_CDS"/>
    <property type="molecule type" value="Genomic_DNA"/>
</dbReference>
<feature type="transmembrane region" description="Helical" evidence="5">
    <location>
        <begin position="268"/>
        <end position="287"/>
    </location>
</feature>
<evidence type="ECO:0000256" key="4">
    <source>
        <dbReference type="ARBA" id="ARBA00023136"/>
    </source>
</evidence>
<dbReference type="EMBL" id="AMQN01012246">
    <property type="status" value="NOT_ANNOTATED_CDS"/>
    <property type="molecule type" value="Genomic_DNA"/>
</dbReference>
<evidence type="ECO:0000256" key="5">
    <source>
        <dbReference type="SAM" id="Phobius"/>
    </source>
</evidence>
<reference evidence="6 8" key="2">
    <citation type="journal article" date="2013" name="Nature">
        <title>Insights into bilaterian evolution from three spiralian genomes.</title>
        <authorList>
            <person name="Simakov O."/>
            <person name="Marletaz F."/>
            <person name="Cho S.J."/>
            <person name="Edsinger-Gonzales E."/>
            <person name="Havlak P."/>
            <person name="Hellsten U."/>
            <person name="Kuo D.H."/>
            <person name="Larsson T."/>
            <person name="Lv J."/>
            <person name="Arendt D."/>
            <person name="Savage R."/>
            <person name="Osoegawa K."/>
            <person name="de Jong P."/>
            <person name="Grimwood J."/>
            <person name="Chapman J.A."/>
            <person name="Shapiro H."/>
            <person name="Aerts A."/>
            <person name="Otillar R.P."/>
            <person name="Terry A.Y."/>
            <person name="Boore J.L."/>
            <person name="Grigoriev I.V."/>
            <person name="Lindberg D.R."/>
            <person name="Seaver E.C."/>
            <person name="Weisblat D.A."/>
            <person name="Putnam N.H."/>
            <person name="Rokhsar D.S."/>
        </authorList>
    </citation>
    <scope>NUCLEOTIDE SEQUENCE</scope>
    <source>
        <strain evidence="6 8">I ESC-2004</strain>
    </source>
</reference>
<feature type="transmembrane region" description="Helical" evidence="5">
    <location>
        <begin position="443"/>
        <end position="466"/>
    </location>
</feature>
<sequence length="479" mass="54291">MATKRYTPKEFIQPVAKRWKKLKKTPLKLGKPRDFQSPAAELRRLIGELQTGDLASFREMWKVYFYRELHRPLRSLLALRGCLGTVDVVSAPGFNEDSKFVRDPPPPPLLHLFLLRPLHLSRKNIFQNSHRLTLREASMISLTNSCSSIISRSRAPLGWHSYALVQTKGLICQQGTSAENPPMANCAIQKCVNKGRWELLCKIVLILVNIIFMNVGLYYVLYVQNKFIPLDLQDKIAEFLNATTNTVNATLLAQQTTDELYNLDLHKLVLVLTIFMCFMCYFGYIGPIFNSVTLIIYVTMVSAVMITQAVTTGLFATGKLDQLLKTRLTDALVGNYKGNFDLGIESLSMNTVQGYYGCCGVNGWMDFLNATHWNRAEGFKVGNFFHEVASVVPYTCCRFVGKFPVDFSLVDERCPETPTSNNSFIFEGCYDKIREELLEGRTVVLWILEGSLVLEFVCVLAGIYVFRAVRKRKSSENDS</sequence>
<evidence type="ECO:0000256" key="2">
    <source>
        <dbReference type="ARBA" id="ARBA00022692"/>
    </source>
</evidence>
<feature type="transmembrane region" description="Helical" evidence="5">
    <location>
        <begin position="199"/>
        <end position="221"/>
    </location>
</feature>
<organism evidence="6">
    <name type="scientific">Capitella teleta</name>
    <name type="common">Polychaete worm</name>
    <dbReference type="NCBI Taxonomy" id="283909"/>
    <lineage>
        <taxon>Eukaryota</taxon>
        <taxon>Metazoa</taxon>
        <taxon>Spiralia</taxon>
        <taxon>Lophotrochozoa</taxon>
        <taxon>Annelida</taxon>
        <taxon>Polychaeta</taxon>
        <taxon>Sedentaria</taxon>
        <taxon>Scolecida</taxon>
        <taxon>Capitellidae</taxon>
        <taxon>Capitella</taxon>
    </lineage>
</organism>
<dbReference type="GO" id="GO:0016020">
    <property type="term" value="C:membrane"/>
    <property type="evidence" value="ECO:0007669"/>
    <property type="project" value="UniProtKB-SubCell"/>
</dbReference>
<dbReference type="EnsemblMetazoa" id="CapteT211131">
    <property type="protein sequence ID" value="CapteP211131"/>
    <property type="gene ID" value="CapteG211131"/>
</dbReference>
<evidence type="ECO:0000256" key="3">
    <source>
        <dbReference type="ARBA" id="ARBA00022989"/>
    </source>
</evidence>
<dbReference type="EMBL" id="AMQN01012244">
    <property type="status" value="NOT_ANNOTATED_CDS"/>
    <property type="molecule type" value="Genomic_DNA"/>
</dbReference>
<keyword evidence="4 5" id="KW-0472">Membrane</keyword>
<evidence type="ECO:0000313" key="7">
    <source>
        <dbReference type="EnsemblMetazoa" id="CapteP211131"/>
    </source>
</evidence>
<evidence type="ECO:0008006" key="9">
    <source>
        <dbReference type="Google" id="ProtNLM"/>
    </source>
</evidence>
<gene>
    <name evidence="6" type="ORF">CAPTEDRAFT_211131</name>
</gene>
<dbReference type="InterPro" id="IPR008952">
    <property type="entry name" value="Tetraspanin_EC2_sf"/>
</dbReference>
<reference evidence="7" key="3">
    <citation type="submission" date="2015-06" db="UniProtKB">
        <authorList>
            <consortium name="EnsemblMetazoa"/>
        </authorList>
    </citation>
    <scope>IDENTIFICATION</scope>
</reference>
<dbReference type="Pfam" id="PF00335">
    <property type="entry name" value="Tetraspanin"/>
    <property type="match status" value="1"/>
</dbReference>
<reference evidence="8" key="1">
    <citation type="submission" date="2012-12" db="EMBL/GenBank/DDBJ databases">
        <authorList>
            <person name="Hellsten U."/>
            <person name="Grimwood J."/>
            <person name="Chapman J.A."/>
            <person name="Shapiro H."/>
            <person name="Aerts A."/>
            <person name="Otillar R.P."/>
            <person name="Terry A.Y."/>
            <person name="Boore J.L."/>
            <person name="Simakov O."/>
            <person name="Marletaz F."/>
            <person name="Cho S.-J."/>
            <person name="Edsinger-Gonzales E."/>
            <person name="Havlak P."/>
            <person name="Kuo D.-H."/>
            <person name="Larsson T."/>
            <person name="Lv J."/>
            <person name="Arendt D."/>
            <person name="Savage R."/>
            <person name="Osoegawa K."/>
            <person name="de Jong P."/>
            <person name="Lindberg D.R."/>
            <person name="Seaver E.C."/>
            <person name="Weisblat D.A."/>
            <person name="Putnam N.H."/>
            <person name="Grigoriev I.V."/>
            <person name="Rokhsar D.S."/>
        </authorList>
    </citation>
    <scope>NUCLEOTIDE SEQUENCE</scope>
    <source>
        <strain evidence="8">I ESC-2004</strain>
    </source>
</reference>
<accession>R7TLV9</accession>
<keyword evidence="8" id="KW-1185">Reference proteome</keyword>
<keyword evidence="3 5" id="KW-1133">Transmembrane helix</keyword>
<dbReference type="Gene3D" id="1.10.1450.10">
    <property type="entry name" value="Tetraspanin"/>
    <property type="match status" value="1"/>
</dbReference>
<evidence type="ECO:0000313" key="6">
    <source>
        <dbReference type="EMBL" id="ELT94507.1"/>
    </source>
</evidence>
<dbReference type="InterPro" id="IPR018499">
    <property type="entry name" value="Tetraspanin/Peripherin"/>
</dbReference>
<evidence type="ECO:0000256" key="1">
    <source>
        <dbReference type="ARBA" id="ARBA00004141"/>
    </source>
</evidence>
<feature type="transmembrane region" description="Helical" evidence="5">
    <location>
        <begin position="294"/>
        <end position="316"/>
    </location>
</feature>
<name>R7TLV9_CAPTE</name>
<dbReference type="HOGENOM" id="CLU_570176_0_0_1"/>
<dbReference type="Proteomes" id="UP000014760">
    <property type="component" value="Unassembled WGS sequence"/>
</dbReference>
<proteinExistence type="predicted"/>
<dbReference type="STRING" id="283909.R7TLV9"/>
<keyword evidence="2 5" id="KW-0812">Transmembrane</keyword>
<dbReference type="OrthoDB" id="6134317at2759"/>
<dbReference type="EMBL" id="KB309397">
    <property type="protein sequence ID" value="ELT94507.1"/>
    <property type="molecule type" value="Genomic_DNA"/>
</dbReference>
<dbReference type="AlphaFoldDB" id="R7TLV9"/>
<dbReference type="SUPFAM" id="SSF48652">
    <property type="entry name" value="Tetraspanin"/>
    <property type="match status" value="1"/>
</dbReference>
<evidence type="ECO:0000313" key="8">
    <source>
        <dbReference type="Proteomes" id="UP000014760"/>
    </source>
</evidence>
<protein>
    <recommendedName>
        <fullName evidence="9">Tetraspanin</fullName>
    </recommendedName>
</protein>
<comment type="subcellular location">
    <subcellularLocation>
        <location evidence="1">Membrane</location>
        <topology evidence="1">Multi-pass membrane protein</topology>
    </subcellularLocation>
</comment>